<sequence>MEYFKNTTFYNVNILDWLISQEKNFPGDYRSPQDAITAFKDDISSFYKCEHDELLITIEYGLEPYSSTNRTPFFRDETIIKENWANIILSIKGHRTFLEIEKIYQINRENRWSKMVVEHIK</sequence>
<keyword evidence="2" id="KW-1185">Reference proteome</keyword>
<reference evidence="1" key="1">
    <citation type="submission" date="2021-06" db="EMBL/GenBank/DDBJ databases">
        <authorList>
            <person name="Kallberg Y."/>
            <person name="Tangrot J."/>
            <person name="Rosling A."/>
        </authorList>
    </citation>
    <scope>NUCLEOTIDE SEQUENCE</scope>
    <source>
        <strain evidence="1">MA461A</strain>
    </source>
</reference>
<proteinExistence type="predicted"/>
<organism evidence="1 2">
    <name type="scientific">Racocetra persica</name>
    <dbReference type="NCBI Taxonomy" id="160502"/>
    <lineage>
        <taxon>Eukaryota</taxon>
        <taxon>Fungi</taxon>
        <taxon>Fungi incertae sedis</taxon>
        <taxon>Mucoromycota</taxon>
        <taxon>Glomeromycotina</taxon>
        <taxon>Glomeromycetes</taxon>
        <taxon>Diversisporales</taxon>
        <taxon>Gigasporaceae</taxon>
        <taxon>Racocetra</taxon>
    </lineage>
</organism>
<evidence type="ECO:0000313" key="2">
    <source>
        <dbReference type="Proteomes" id="UP000789920"/>
    </source>
</evidence>
<dbReference type="EMBL" id="CAJVQC010080037">
    <property type="protein sequence ID" value="CAG8817627.1"/>
    <property type="molecule type" value="Genomic_DNA"/>
</dbReference>
<evidence type="ECO:0000313" key="1">
    <source>
        <dbReference type="EMBL" id="CAG8817627.1"/>
    </source>
</evidence>
<gene>
    <name evidence="1" type="ORF">RPERSI_LOCUS24730</name>
</gene>
<feature type="non-terminal residue" evidence="1">
    <location>
        <position position="121"/>
    </location>
</feature>
<name>A0ACA9RZN2_9GLOM</name>
<comment type="caution">
    <text evidence="1">The sequence shown here is derived from an EMBL/GenBank/DDBJ whole genome shotgun (WGS) entry which is preliminary data.</text>
</comment>
<accession>A0ACA9RZN2</accession>
<protein>
    <submittedName>
        <fullName evidence="1">18901_t:CDS:1</fullName>
    </submittedName>
</protein>
<dbReference type="Proteomes" id="UP000789920">
    <property type="component" value="Unassembled WGS sequence"/>
</dbReference>